<dbReference type="Pfam" id="PF14685">
    <property type="entry name" value="PDZ_Tricorn"/>
    <property type="match status" value="1"/>
</dbReference>
<dbReference type="Pfam" id="PF26550">
    <property type="entry name" value="Tricorn_2nd"/>
    <property type="match status" value="1"/>
</dbReference>
<evidence type="ECO:0000256" key="3">
    <source>
        <dbReference type="ARBA" id="ARBA00022490"/>
    </source>
</evidence>
<feature type="active site" description="Charge relay system" evidence="8">
    <location>
        <position position="747"/>
    </location>
</feature>
<evidence type="ECO:0000256" key="8">
    <source>
        <dbReference type="PIRSR" id="PIRSR036421-1"/>
    </source>
</evidence>
<dbReference type="Pfam" id="PF14684">
    <property type="entry name" value="Tricorn_C1"/>
    <property type="match status" value="1"/>
</dbReference>
<accession>A0A552WZP1</accession>
<dbReference type="CDD" id="cd07562">
    <property type="entry name" value="Peptidase_S41_TRI"/>
    <property type="match status" value="1"/>
</dbReference>
<dbReference type="GO" id="GO:0006508">
    <property type="term" value="P:proteolysis"/>
    <property type="evidence" value="ECO:0007669"/>
    <property type="project" value="UniProtKB-UniRule"/>
</dbReference>
<dbReference type="InterPro" id="IPR036034">
    <property type="entry name" value="PDZ_sf"/>
</dbReference>
<dbReference type="PANTHER" id="PTHR43253">
    <property type="entry name" value="TRICORN PROTEASE HOMOLOG 2-RELATED"/>
    <property type="match status" value="1"/>
</dbReference>
<evidence type="ECO:0000256" key="9">
    <source>
        <dbReference type="PIRSR" id="PIRSR036421-3"/>
    </source>
</evidence>
<dbReference type="Gene3D" id="3.30.750.44">
    <property type="match status" value="1"/>
</dbReference>
<evidence type="ECO:0000256" key="7">
    <source>
        <dbReference type="PIRNR" id="PIRNR036421"/>
    </source>
</evidence>
<keyword evidence="4 7" id="KW-0645">Protease</keyword>
<name>A0A552WZP1_9GAMM</name>
<keyword evidence="14" id="KW-1185">Reference proteome</keyword>
<evidence type="ECO:0000256" key="11">
    <source>
        <dbReference type="SAM" id="SignalP"/>
    </source>
</evidence>
<dbReference type="GO" id="GO:0005737">
    <property type="term" value="C:cytoplasm"/>
    <property type="evidence" value="ECO:0007669"/>
    <property type="project" value="UniProtKB-SubCell"/>
</dbReference>
<dbReference type="Gene3D" id="2.30.42.10">
    <property type="match status" value="1"/>
</dbReference>
<sequence length="1086" mass="122093">MKNGSRRTLSALSALFVALSCASVTASEAEQGYYRAPAIFQDTVIFTAEGDLWKTHLDSNVTRRLTRHAAEELGARISPDGQFVAYVANYEGAPEIYVLPMRGGVPKRVSFENSRVRMQGWSSDGQVLYSTDNIVGPANQWVMRQVHPDTLETTTFPLIDAIEGQLDTQGEHLYFTRFGLQATGDNAKVYRGGARGEIWRYTTGTTQEATHLTAEHQGSAKRPMLWQDRVYFISDADGTPNIWSMTSHGRDFKQHTHYNDWQVWDANLHNGRIVYQHGADIRLFDIDSERSQTLTIGLASDFTQRQERWLDDPMDYLTDVTFGGDDQVVLTARSQVAVASTGQRRVAHIQTPEASRSRFAVISPDGEWVYAVNDHSGENEIWRFPADGSSGAEQLTTDGHVFRWNIHVSPDGRYLAHHNHLGHLYLLNLATGENTQIFAENMPSRGYPDVHWSADSSLLSFTIESRHEPQRHQVVVYHLDSGEHALVTSDKYESYSPAFSQDGHWLYFLSDRVFTPTPSSPWGDRNMGPMFDKRTQIFAVSLKPDACFPFAPPAEIRHCDDEKAGEQSIRLDGIQDRLWQVPVSADNYFNLAANEDRLYVQAREAGWGNSPTLYSIAFSNDEAKRETFANNVVRYSLSNDGKRLFYQQTGAHNLFIVNAGATAPNDIQHARVATRQWQIALSPVQEWRQMFRDAWLMHRDYLFDPNMRGVDWTAMYERYSPLVDRLTDRHELDDLFAQMMSELNVLHSQVRGGDYSQPRERTSAATLGAQLTATRDGVRIETIYRVDPELPQQAAPLAAPGVDAQEGDLITQVNGRDVSNPGEVLHALRGTANKQVLLTLNRNGTSLQTVVTPVDGNRDHRLRYETWVQNNRDRVSEASDGRYGYLHLYAMGANDISSFAREFYANFQKEGLIIDVRRNRGGNIDSWVLEKLMRRAWSFWQRRGGSDSFTNMQQAFSGQLVVLADQLTYSDGETFSAGVKALNLGPVVGKRTAGAGVWLSDRNRLADRGSARVAELGQFAVDGRWIVEGYGVAPDIEVDNLPLATFQGTDAQLERALEVLHELVKQSPRPSFTPGPLTAPIADDVR</sequence>
<comment type="similarity">
    <text evidence="2 7">Belongs to the peptidase S41B family.</text>
</comment>
<dbReference type="SUPFAM" id="SSF69304">
    <property type="entry name" value="Tricorn protease N-terminal domain"/>
    <property type="match status" value="2"/>
</dbReference>
<dbReference type="Gene3D" id="2.130.10.10">
    <property type="entry name" value="YVTN repeat-like/Quinoprotein amine dehydrogenase"/>
    <property type="match status" value="1"/>
</dbReference>
<feature type="region of interest" description="Disordered" evidence="10">
    <location>
        <begin position="1067"/>
        <end position="1086"/>
    </location>
</feature>
<dbReference type="SUPFAM" id="SSF50156">
    <property type="entry name" value="PDZ domain-like"/>
    <property type="match status" value="1"/>
</dbReference>
<feature type="chain" id="PRO_5022090532" description="Tricorn protease homolog" evidence="11">
    <location>
        <begin position="27"/>
        <end position="1086"/>
    </location>
</feature>
<feature type="site" description="Transition state stabilizer; via amide nitrogen" evidence="9">
    <location>
        <position position="971"/>
    </location>
</feature>
<evidence type="ECO:0000256" key="4">
    <source>
        <dbReference type="ARBA" id="ARBA00022670"/>
    </source>
</evidence>
<evidence type="ECO:0000256" key="5">
    <source>
        <dbReference type="ARBA" id="ARBA00022801"/>
    </source>
</evidence>
<evidence type="ECO:0000256" key="10">
    <source>
        <dbReference type="SAM" id="MobiDB-lite"/>
    </source>
</evidence>
<dbReference type="PANTHER" id="PTHR43253:SF1">
    <property type="entry name" value="TRICORN PROTEASE HOMOLOG 2-RELATED"/>
    <property type="match status" value="1"/>
</dbReference>
<reference evidence="13 14" key="1">
    <citation type="submission" date="2019-07" db="EMBL/GenBank/DDBJ databases">
        <authorList>
            <person name="Yang M."/>
            <person name="Zhao D."/>
            <person name="Xiang H."/>
        </authorList>
    </citation>
    <scope>NUCLEOTIDE SEQUENCE [LARGE SCALE GENOMIC DNA]</scope>
    <source>
        <strain evidence="13 14">IM1326</strain>
    </source>
</reference>
<dbReference type="AlphaFoldDB" id="A0A552WZP1"/>
<feature type="signal peptide" evidence="11">
    <location>
        <begin position="1"/>
        <end position="26"/>
    </location>
</feature>
<gene>
    <name evidence="13" type="ORF">FM042_08845</name>
</gene>
<dbReference type="Pfam" id="PF26549">
    <property type="entry name" value="Tricorn_N"/>
    <property type="match status" value="1"/>
</dbReference>
<comment type="function">
    <text evidence="7">Degrades oligopeptides.</text>
</comment>
<dbReference type="Gene3D" id="2.120.10.60">
    <property type="entry name" value="Tricorn protease N-terminal domain"/>
    <property type="match status" value="1"/>
</dbReference>
<dbReference type="InterPro" id="IPR029414">
    <property type="entry name" value="Tricorn_PDZ"/>
</dbReference>
<dbReference type="PIRSF" id="PIRSF036421">
    <property type="entry name" value="Tricorn_protease"/>
    <property type="match status" value="1"/>
</dbReference>
<evidence type="ECO:0000313" key="14">
    <source>
        <dbReference type="Proteomes" id="UP000320359"/>
    </source>
</evidence>
<evidence type="ECO:0000256" key="6">
    <source>
        <dbReference type="ARBA" id="ARBA00022825"/>
    </source>
</evidence>
<organism evidence="13 14">
    <name type="scientific">Aliidiomarina halalkaliphila</name>
    <dbReference type="NCBI Taxonomy" id="2593535"/>
    <lineage>
        <taxon>Bacteria</taxon>
        <taxon>Pseudomonadati</taxon>
        <taxon>Pseudomonadota</taxon>
        <taxon>Gammaproteobacteria</taxon>
        <taxon>Alteromonadales</taxon>
        <taxon>Idiomarinaceae</taxon>
        <taxon>Aliidiomarina</taxon>
    </lineage>
</organism>
<dbReference type="InterPro" id="IPR028204">
    <property type="entry name" value="Tricorn_C1"/>
</dbReference>
<keyword evidence="5 7" id="KW-0378">Hydrolase</keyword>
<dbReference type="GO" id="GO:0008236">
    <property type="term" value="F:serine-type peptidase activity"/>
    <property type="evidence" value="ECO:0007669"/>
    <property type="project" value="UniProtKB-UniRule"/>
</dbReference>
<evidence type="ECO:0000259" key="12">
    <source>
        <dbReference type="SMART" id="SM00245"/>
    </source>
</evidence>
<feature type="active site" description="Charge relay system" evidence="8">
    <location>
        <position position="1028"/>
    </location>
</feature>
<keyword evidence="11" id="KW-0732">Signal</keyword>
<evidence type="ECO:0000256" key="1">
    <source>
        <dbReference type="ARBA" id="ARBA00004496"/>
    </source>
</evidence>
<evidence type="ECO:0000313" key="13">
    <source>
        <dbReference type="EMBL" id="TRW48282.1"/>
    </source>
</evidence>
<dbReference type="InterPro" id="IPR015943">
    <property type="entry name" value="WD40/YVTN_repeat-like_dom_sf"/>
</dbReference>
<dbReference type="Pfam" id="PF03572">
    <property type="entry name" value="Peptidase_S41"/>
    <property type="match status" value="1"/>
</dbReference>
<keyword evidence="3 7" id="KW-0963">Cytoplasm</keyword>
<dbReference type="OrthoDB" id="9758793at2"/>
<comment type="caution">
    <text evidence="13">The sequence shown here is derived from an EMBL/GenBank/DDBJ whole genome shotgun (WGS) entry which is preliminary data.</text>
</comment>
<comment type="subcellular location">
    <subcellularLocation>
        <location evidence="1 7">Cytoplasm</location>
    </subcellularLocation>
</comment>
<feature type="active site" description="Nucleophile" evidence="8">
    <location>
        <position position="970"/>
    </location>
</feature>
<dbReference type="SUPFAM" id="SSF52096">
    <property type="entry name" value="ClpP/crotonase"/>
    <property type="match status" value="1"/>
</dbReference>
<evidence type="ECO:0000256" key="2">
    <source>
        <dbReference type="ARBA" id="ARBA00008524"/>
    </source>
</evidence>
<dbReference type="InterPro" id="IPR012393">
    <property type="entry name" value="Tricorn_protease"/>
</dbReference>
<feature type="domain" description="Tail specific protease" evidence="12">
    <location>
        <begin position="833"/>
        <end position="1039"/>
    </location>
</feature>
<dbReference type="Proteomes" id="UP000320359">
    <property type="component" value="Unassembled WGS sequence"/>
</dbReference>
<keyword evidence="6 7" id="KW-0720">Serine protease</keyword>
<dbReference type="PROSITE" id="PS51257">
    <property type="entry name" value="PROKAR_LIPOPROTEIN"/>
    <property type="match status" value="1"/>
</dbReference>
<dbReference type="InterPro" id="IPR005151">
    <property type="entry name" value="Tail-specific_protease"/>
</dbReference>
<dbReference type="Gene3D" id="3.90.226.10">
    <property type="entry name" value="2-enoyl-CoA Hydratase, Chain A, domain 1"/>
    <property type="match status" value="1"/>
</dbReference>
<dbReference type="SMART" id="SM00245">
    <property type="entry name" value="TSPc"/>
    <property type="match status" value="1"/>
</dbReference>
<protein>
    <recommendedName>
        <fullName evidence="7">Tricorn protease homolog</fullName>
        <ecNumber evidence="7">3.4.21.-</ecNumber>
    </recommendedName>
</protein>
<proteinExistence type="inferred from homology"/>
<dbReference type="EMBL" id="VJWL01000003">
    <property type="protein sequence ID" value="TRW48282.1"/>
    <property type="molecule type" value="Genomic_DNA"/>
</dbReference>
<dbReference type="RefSeq" id="WP_143236074.1">
    <property type="nucleotide sequence ID" value="NZ_VJWL01000003.1"/>
</dbReference>
<dbReference type="InterPro" id="IPR029045">
    <property type="entry name" value="ClpP/crotonase-like_dom_sf"/>
</dbReference>
<dbReference type="EC" id="3.4.21.-" evidence="7"/>